<keyword evidence="1" id="KW-0732">Signal</keyword>
<organism evidence="2 3">
    <name type="scientific">Pseudomonas ekonensis</name>
    <dbReference type="NCBI Taxonomy" id="2842353"/>
    <lineage>
        <taxon>Bacteria</taxon>
        <taxon>Pseudomonadati</taxon>
        <taxon>Pseudomonadota</taxon>
        <taxon>Gammaproteobacteria</taxon>
        <taxon>Pseudomonadales</taxon>
        <taxon>Pseudomonadaceae</taxon>
        <taxon>Pseudomonas</taxon>
    </lineage>
</organism>
<dbReference type="RefSeq" id="WP_217893293.1">
    <property type="nucleotide sequence ID" value="NZ_JAHSTS010000002.1"/>
</dbReference>
<reference evidence="2 3" key="1">
    <citation type="submission" date="2021-06" db="EMBL/GenBank/DDBJ databases">
        <title>Updating the genus Pseudomonas: Description of 43 new species and partition of the Pseudomonas putida group.</title>
        <authorList>
            <person name="Girard L."/>
            <person name="Lood C."/>
            <person name="Vandamme P."/>
            <person name="Rokni-Zadeh H."/>
            <person name="Van Noort V."/>
            <person name="Hofte M."/>
            <person name="Lavigne R."/>
            <person name="De Mot R."/>
        </authorList>
    </citation>
    <scope>NUCLEOTIDE SEQUENCE [LARGE SCALE GENOMIC DNA]</scope>
    <source>
        <strain evidence="2 3">COR58</strain>
    </source>
</reference>
<feature type="chain" id="PRO_5045801584" description="Lipoprotein" evidence="1">
    <location>
        <begin position="23"/>
        <end position="238"/>
    </location>
</feature>
<keyword evidence="3" id="KW-1185">Reference proteome</keyword>
<dbReference type="Proteomes" id="UP000765224">
    <property type="component" value="Unassembled WGS sequence"/>
</dbReference>
<evidence type="ECO:0000313" key="2">
    <source>
        <dbReference type="EMBL" id="MBV4459850.1"/>
    </source>
</evidence>
<accession>A0ABS6PHD9</accession>
<comment type="caution">
    <text evidence="2">The sequence shown here is derived from an EMBL/GenBank/DDBJ whole genome shotgun (WGS) entry which is preliminary data.</text>
</comment>
<evidence type="ECO:0008006" key="4">
    <source>
        <dbReference type="Google" id="ProtNLM"/>
    </source>
</evidence>
<gene>
    <name evidence="2" type="ORF">KVG96_18000</name>
</gene>
<sequence>MLTRSRFLIALGLLALSAQAQAACETKPFNGHSLSRCKIWPAFANQAISAKSSFVPDADGSEDGVFDLELSVVNASSLKPLVTYVKPGAFNSDAIRFDDLKIDTARYRLATDVRAFGLRSSFDHSSRANPYEKTDLALYVREGDKLRPVLEGLVVYKNSGEWMANCEGEGKTLRRTLEVGPQTHHGFSDLIVTTKGTRLKTVKSGQACVSSTTELGATQITLSYDGRQYVVPEDLRGY</sequence>
<feature type="signal peptide" evidence="1">
    <location>
        <begin position="1"/>
        <end position="22"/>
    </location>
</feature>
<proteinExistence type="predicted"/>
<protein>
    <recommendedName>
        <fullName evidence="4">Lipoprotein</fullName>
    </recommendedName>
</protein>
<evidence type="ECO:0000256" key="1">
    <source>
        <dbReference type="SAM" id="SignalP"/>
    </source>
</evidence>
<evidence type="ECO:0000313" key="3">
    <source>
        <dbReference type="Proteomes" id="UP000765224"/>
    </source>
</evidence>
<dbReference type="EMBL" id="JAHSTS010000002">
    <property type="protein sequence ID" value="MBV4459850.1"/>
    <property type="molecule type" value="Genomic_DNA"/>
</dbReference>
<name>A0ABS6PHD9_9PSED</name>